<reference evidence="1" key="1">
    <citation type="submission" date="2014-09" db="EMBL/GenBank/DDBJ databases">
        <authorList>
            <person name="Magalhaes I.L.F."/>
            <person name="Oliveira U."/>
            <person name="Santos F.R."/>
            <person name="Vidigal T.H.D.A."/>
            <person name="Brescovit A.D."/>
            <person name="Santos A.J."/>
        </authorList>
    </citation>
    <scope>NUCLEOTIDE SEQUENCE</scope>
    <source>
        <tissue evidence="1">Shoot tissue taken approximately 20 cm above the soil surface</tissue>
    </source>
</reference>
<proteinExistence type="predicted"/>
<organism evidence="1">
    <name type="scientific">Arundo donax</name>
    <name type="common">Giant reed</name>
    <name type="synonym">Donax arundinaceus</name>
    <dbReference type="NCBI Taxonomy" id="35708"/>
    <lineage>
        <taxon>Eukaryota</taxon>
        <taxon>Viridiplantae</taxon>
        <taxon>Streptophyta</taxon>
        <taxon>Embryophyta</taxon>
        <taxon>Tracheophyta</taxon>
        <taxon>Spermatophyta</taxon>
        <taxon>Magnoliopsida</taxon>
        <taxon>Liliopsida</taxon>
        <taxon>Poales</taxon>
        <taxon>Poaceae</taxon>
        <taxon>PACMAD clade</taxon>
        <taxon>Arundinoideae</taxon>
        <taxon>Arundineae</taxon>
        <taxon>Arundo</taxon>
    </lineage>
</organism>
<sequence>MLLSQNKKYGIQSSCCHWIKRQARTDSRGIFINLAEQ</sequence>
<name>A0A0A8ZIR7_ARUDO</name>
<accession>A0A0A8ZIR7</accession>
<protein>
    <submittedName>
        <fullName evidence="1">Uncharacterized protein</fullName>
    </submittedName>
</protein>
<reference evidence="1" key="2">
    <citation type="journal article" date="2015" name="Data Brief">
        <title>Shoot transcriptome of the giant reed, Arundo donax.</title>
        <authorList>
            <person name="Barrero R.A."/>
            <person name="Guerrero F.D."/>
            <person name="Moolhuijzen P."/>
            <person name="Goolsby J.A."/>
            <person name="Tidwell J."/>
            <person name="Bellgard S.E."/>
            <person name="Bellgard M.I."/>
        </authorList>
    </citation>
    <scope>NUCLEOTIDE SEQUENCE</scope>
    <source>
        <tissue evidence="1">Shoot tissue taken approximately 20 cm above the soil surface</tissue>
    </source>
</reference>
<dbReference type="EMBL" id="GBRH01263123">
    <property type="protein sequence ID" value="JAD34772.1"/>
    <property type="molecule type" value="Transcribed_RNA"/>
</dbReference>
<dbReference type="AlphaFoldDB" id="A0A0A8ZIR7"/>
<evidence type="ECO:0000313" key="1">
    <source>
        <dbReference type="EMBL" id="JAD34772.1"/>
    </source>
</evidence>